<dbReference type="SUPFAM" id="SSF56645">
    <property type="entry name" value="Acyl-CoA dehydrogenase NM domain-like"/>
    <property type="match status" value="1"/>
</dbReference>
<dbReference type="Pfam" id="PF00441">
    <property type="entry name" value="Acyl-CoA_dh_1"/>
    <property type="match status" value="1"/>
</dbReference>
<dbReference type="InterPro" id="IPR009100">
    <property type="entry name" value="AcylCoA_DH/oxidase_NM_dom_sf"/>
</dbReference>
<dbReference type="Gene3D" id="1.10.540.10">
    <property type="entry name" value="Acyl-CoA dehydrogenase/oxidase, N-terminal domain"/>
    <property type="match status" value="1"/>
</dbReference>
<feature type="domain" description="Acyl-CoA dehydrogenase/oxidase C-terminal" evidence="6">
    <location>
        <begin position="198"/>
        <end position="320"/>
    </location>
</feature>
<dbReference type="RefSeq" id="WP_074478890.1">
    <property type="nucleotide sequence ID" value="NZ_FMCT01000020.1"/>
</dbReference>
<gene>
    <name evidence="7" type="ORF">GA0070563_12055</name>
</gene>
<evidence type="ECO:0000256" key="5">
    <source>
        <dbReference type="ARBA" id="ARBA00023002"/>
    </source>
</evidence>
<keyword evidence="3" id="KW-0285">Flavoprotein</keyword>
<reference evidence="8" key="1">
    <citation type="submission" date="2016-06" db="EMBL/GenBank/DDBJ databases">
        <authorList>
            <person name="Varghese N."/>
            <person name="Submissions Spin"/>
        </authorList>
    </citation>
    <scope>NUCLEOTIDE SEQUENCE [LARGE SCALE GENOMIC DNA]</scope>
    <source>
        <strain evidence="8">DSM 43168</strain>
    </source>
</reference>
<dbReference type="GO" id="GO:0050660">
    <property type="term" value="F:flavin adenine dinucleotide binding"/>
    <property type="evidence" value="ECO:0007669"/>
    <property type="project" value="InterPro"/>
</dbReference>
<evidence type="ECO:0000259" key="6">
    <source>
        <dbReference type="Pfam" id="PF00441"/>
    </source>
</evidence>
<dbReference type="PANTHER" id="PTHR43884">
    <property type="entry name" value="ACYL-COA DEHYDROGENASE"/>
    <property type="match status" value="1"/>
</dbReference>
<keyword evidence="5" id="KW-0560">Oxidoreductase</keyword>
<dbReference type="InterPro" id="IPR036250">
    <property type="entry name" value="AcylCo_DH-like_C"/>
</dbReference>
<evidence type="ECO:0000256" key="2">
    <source>
        <dbReference type="ARBA" id="ARBA00009347"/>
    </source>
</evidence>
<accession>A0A1C5AUS6</accession>
<keyword evidence="4" id="KW-0274">FAD</keyword>
<dbReference type="AlphaFoldDB" id="A0A1C5AUS6"/>
<dbReference type="Proteomes" id="UP000183585">
    <property type="component" value="Unassembled WGS sequence"/>
</dbReference>
<evidence type="ECO:0000256" key="4">
    <source>
        <dbReference type="ARBA" id="ARBA00022827"/>
    </source>
</evidence>
<name>A0A1C5AUS6_9ACTN</name>
<dbReference type="InterPro" id="IPR037069">
    <property type="entry name" value="AcylCoA_DH/ox_N_sf"/>
</dbReference>
<evidence type="ECO:0000313" key="7">
    <source>
        <dbReference type="EMBL" id="SCF48969.1"/>
    </source>
</evidence>
<dbReference type="GO" id="GO:0003995">
    <property type="term" value="F:acyl-CoA dehydrogenase activity"/>
    <property type="evidence" value="ECO:0007669"/>
    <property type="project" value="TreeGrafter"/>
</dbReference>
<organism evidence="7 8">
    <name type="scientific">Micromonospora carbonacea</name>
    <dbReference type="NCBI Taxonomy" id="47853"/>
    <lineage>
        <taxon>Bacteria</taxon>
        <taxon>Bacillati</taxon>
        <taxon>Actinomycetota</taxon>
        <taxon>Actinomycetes</taxon>
        <taxon>Micromonosporales</taxon>
        <taxon>Micromonosporaceae</taxon>
        <taxon>Micromonospora</taxon>
    </lineage>
</organism>
<comment type="similarity">
    <text evidence="2">Belongs to the acyl-CoA dehydrogenase family.</text>
</comment>
<dbReference type="SUPFAM" id="SSF47203">
    <property type="entry name" value="Acyl-CoA dehydrogenase C-terminal domain-like"/>
    <property type="match status" value="1"/>
</dbReference>
<keyword evidence="8" id="KW-1185">Reference proteome</keyword>
<dbReference type="EMBL" id="FMCT01000020">
    <property type="protein sequence ID" value="SCF48969.1"/>
    <property type="molecule type" value="Genomic_DNA"/>
</dbReference>
<dbReference type="InterPro" id="IPR009075">
    <property type="entry name" value="AcylCo_DH/oxidase_C"/>
</dbReference>
<dbReference type="PANTHER" id="PTHR43884:SF20">
    <property type="entry name" value="ACYL-COA DEHYDROGENASE FADE28"/>
    <property type="match status" value="1"/>
</dbReference>
<comment type="cofactor">
    <cofactor evidence="1">
        <name>FAD</name>
        <dbReference type="ChEBI" id="CHEBI:57692"/>
    </cofactor>
</comment>
<protein>
    <submittedName>
        <fullName evidence="7">Acyl-CoA dehydrogenase</fullName>
    </submittedName>
</protein>
<proteinExistence type="inferred from homology"/>
<evidence type="ECO:0000256" key="3">
    <source>
        <dbReference type="ARBA" id="ARBA00022630"/>
    </source>
</evidence>
<evidence type="ECO:0000256" key="1">
    <source>
        <dbReference type="ARBA" id="ARBA00001974"/>
    </source>
</evidence>
<sequence>MRATFTPEQREIGDTVAALAAGEKARARDALTGPWRAPACDGLLLGDFGLLGVPEAAGGVGSHLIDLLVAVEALGERLVPSRFPAHAAAVQLLCGGDRPDPLPDEVLSGGRVLTCAVDVPGGSDWADGVSPDPLVRTLVPYAAQADGVAVLGPDGVWTAEAAGVAARDSVDPSVPLSDVTVAAPGRVSPAGAGVRRAALVVAAELCGVAQGAIDLAAEQARTRRQFGRVIGSFQGVAFQLAEAATARKAAWDLTLYAAWAVDTGRPDAGIQVHAAKAAAGRAAVFAAERCIQVHGGMGITMEADPHLFLRRALVLDARLGRGSWHRRRAGELRVGARVGESPVPGRTAAA</sequence>
<evidence type="ECO:0000313" key="8">
    <source>
        <dbReference type="Proteomes" id="UP000183585"/>
    </source>
</evidence>
<dbReference type="Gene3D" id="1.20.140.10">
    <property type="entry name" value="Butyryl-CoA Dehydrogenase, subunit A, domain 3"/>
    <property type="match status" value="1"/>
</dbReference>